<dbReference type="EMBL" id="CADCXU010021810">
    <property type="protein sequence ID" value="CAB0009446.1"/>
    <property type="molecule type" value="Genomic_DNA"/>
</dbReference>
<proteinExistence type="predicted"/>
<feature type="region of interest" description="Disordered" evidence="1">
    <location>
        <begin position="180"/>
        <end position="199"/>
    </location>
</feature>
<gene>
    <name evidence="2" type="ORF">NTEN_LOCUS14590</name>
</gene>
<dbReference type="Proteomes" id="UP000479000">
    <property type="component" value="Unassembled WGS sequence"/>
</dbReference>
<accession>A0A6H5H105</accession>
<name>A0A6H5H105_9HEMI</name>
<dbReference type="AlphaFoldDB" id="A0A6H5H105"/>
<reference evidence="2 3" key="1">
    <citation type="submission" date="2020-02" db="EMBL/GenBank/DDBJ databases">
        <authorList>
            <person name="Ferguson B K."/>
        </authorList>
    </citation>
    <scope>NUCLEOTIDE SEQUENCE [LARGE SCALE GENOMIC DNA]</scope>
</reference>
<evidence type="ECO:0000256" key="1">
    <source>
        <dbReference type="SAM" id="MobiDB-lite"/>
    </source>
</evidence>
<organism evidence="2 3">
    <name type="scientific">Nesidiocoris tenuis</name>
    <dbReference type="NCBI Taxonomy" id="355587"/>
    <lineage>
        <taxon>Eukaryota</taxon>
        <taxon>Metazoa</taxon>
        <taxon>Ecdysozoa</taxon>
        <taxon>Arthropoda</taxon>
        <taxon>Hexapoda</taxon>
        <taxon>Insecta</taxon>
        <taxon>Pterygota</taxon>
        <taxon>Neoptera</taxon>
        <taxon>Paraneoptera</taxon>
        <taxon>Hemiptera</taxon>
        <taxon>Heteroptera</taxon>
        <taxon>Panheteroptera</taxon>
        <taxon>Cimicomorpha</taxon>
        <taxon>Miridae</taxon>
        <taxon>Dicyphina</taxon>
        <taxon>Nesidiocoris</taxon>
    </lineage>
</organism>
<protein>
    <submittedName>
        <fullName evidence="2">Uncharacterized protein</fullName>
    </submittedName>
</protein>
<sequence>MCRVGGPKGNNGVLSVSHCVNALSRTGAFQSDVESSNSGTAGDRDEIVPSSRLLTSAWQMCRNSWTTRGLRGLTFSMEDDAAGNGRLHLRGSRERHQEQDKQQQQALESVRREIWTSGGLKLANLVTPTWRHSTSVNAKRTKLYGTHKKRKISFSNSAWSSQSDNNKVVNVYENYRQKMSSSRARNAIDSRHYSSTHVT</sequence>
<evidence type="ECO:0000313" key="3">
    <source>
        <dbReference type="Proteomes" id="UP000479000"/>
    </source>
</evidence>
<keyword evidence="3" id="KW-1185">Reference proteome</keyword>
<evidence type="ECO:0000313" key="2">
    <source>
        <dbReference type="EMBL" id="CAB0009446.1"/>
    </source>
</evidence>